<dbReference type="InterPro" id="IPR019564">
    <property type="entry name" value="Sam37/metaxin_N"/>
</dbReference>
<name>A0A9P7FBH4_9AGAM</name>
<dbReference type="RefSeq" id="XP_041294888.1">
    <property type="nucleotide sequence ID" value="XM_041436738.1"/>
</dbReference>
<feature type="compositionally biased region" description="Acidic residues" evidence="8">
    <location>
        <begin position="377"/>
        <end position="398"/>
    </location>
</feature>
<keyword evidence="9" id="KW-0812">Transmembrane</keyword>
<keyword evidence="5" id="KW-0653">Protein transport</keyword>
<dbReference type="CDD" id="cd03054">
    <property type="entry name" value="GST_N_Metaxin"/>
    <property type="match status" value="1"/>
</dbReference>
<comment type="caution">
    <text evidence="12">The sequence shown here is derived from an EMBL/GenBank/DDBJ whole genome shotgun (WGS) entry which is preliminary data.</text>
</comment>
<organism evidence="12 13">
    <name type="scientific">Suillus discolor</name>
    <dbReference type="NCBI Taxonomy" id="1912936"/>
    <lineage>
        <taxon>Eukaryota</taxon>
        <taxon>Fungi</taxon>
        <taxon>Dikarya</taxon>
        <taxon>Basidiomycota</taxon>
        <taxon>Agaricomycotina</taxon>
        <taxon>Agaricomycetes</taxon>
        <taxon>Agaricomycetidae</taxon>
        <taxon>Boletales</taxon>
        <taxon>Suillineae</taxon>
        <taxon>Suillaceae</taxon>
        <taxon>Suillus</taxon>
    </lineage>
</organism>
<evidence type="ECO:0000256" key="6">
    <source>
        <dbReference type="ARBA" id="ARBA00023128"/>
    </source>
</evidence>
<feature type="domain" description="Metaxin glutathione S-transferase" evidence="11">
    <location>
        <begin position="212"/>
        <end position="274"/>
    </location>
</feature>
<dbReference type="Proteomes" id="UP000823399">
    <property type="component" value="Unassembled WGS sequence"/>
</dbReference>
<dbReference type="GO" id="GO:0015031">
    <property type="term" value="P:protein transport"/>
    <property type="evidence" value="ECO:0007669"/>
    <property type="project" value="UniProtKB-KW"/>
</dbReference>
<dbReference type="InterPro" id="IPR036282">
    <property type="entry name" value="Glutathione-S-Trfase_C_sf"/>
</dbReference>
<dbReference type="Pfam" id="PF17171">
    <property type="entry name" value="GST_C_6"/>
    <property type="match status" value="1"/>
</dbReference>
<dbReference type="EMBL" id="JABBWM010000017">
    <property type="protein sequence ID" value="KAG2111669.1"/>
    <property type="molecule type" value="Genomic_DNA"/>
</dbReference>
<gene>
    <name evidence="12" type="ORF">F5147DRAFT_686227</name>
</gene>
<keyword evidence="13" id="KW-1185">Reference proteome</keyword>
<evidence type="ECO:0000256" key="7">
    <source>
        <dbReference type="ARBA" id="ARBA00023136"/>
    </source>
</evidence>
<evidence type="ECO:0000256" key="8">
    <source>
        <dbReference type="SAM" id="MobiDB-lite"/>
    </source>
</evidence>
<evidence type="ECO:0000256" key="5">
    <source>
        <dbReference type="ARBA" id="ARBA00022927"/>
    </source>
</evidence>
<dbReference type="GO" id="GO:0001401">
    <property type="term" value="C:SAM complex"/>
    <property type="evidence" value="ECO:0007669"/>
    <property type="project" value="InterPro"/>
</dbReference>
<keyword evidence="7 9" id="KW-0472">Membrane</keyword>
<evidence type="ECO:0000313" key="12">
    <source>
        <dbReference type="EMBL" id="KAG2111669.1"/>
    </source>
</evidence>
<evidence type="ECO:0000259" key="10">
    <source>
        <dbReference type="Pfam" id="PF10568"/>
    </source>
</evidence>
<accession>A0A9P7FBH4</accession>
<feature type="transmembrane region" description="Helical" evidence="9">
    <location>
        <begin position="327"/>
        <end position="346"/>
    </location>
</feature>
<reference evidence="12" key="1">
    <citation type="journal article" date="2020" name="New Phytol.">
        <title>Comparative genomics reveals dynamic genome evolution in host specialist ectomycorrhizal fungi.</title>
        <authorList>
            <person name="Lofgren L.A."/>
            <person name="Nguyen N.H."/>
            <person name="Vilgalys R."/>
            <person name="Ruytinx J."/>
            <person name="Liao H.L."/>
            <person name="Branco S."/>
            <person name="Kuo A."/>
            <person name="LaButti K."/>
            <person name="Lipzen A."/>
            <person name="Andreopoulos W."/>
            <person name="Pangilinan J."/>
            <person name="Riley R."/>
            <person name="Hundley H."/>
            <person name="Na H."/>
            <person name="Barry K."/>
            <person name="Grigoriev I.V."/>
            <person name="Stajich J.E."/>
            <person name="Kennedy P.G."/>
        </authorList>
    </citation>
    <scope>NUCLEOTIDE SEQUENCE</scope>
    <source>
        <strain evidence="12">FC423</strain>
    </source>
</reference>
<evidence type="ECO:0000259" key="11">
    <source>
        <dbReference type="Pfam" id="PF17171"/>
    </source>
</evidence>
<evidence type="ECO:0000256" key="9">
    <source>
        <dbReference type="SAM" id="Phobius"/>
    </source>
</evidence>
<dbReference type="OrthoDB" id="5835136at2759"/>
<evidence type="ECO:0000256" key="3">
    <source>
        <dbReference type="ARBA" id="ARBA00022448"/>
    </source>
</evidence>
<keyword evidence="3" id="KW-0813">Transport</keyword>
<feature type="compositionally biased region" description="Basic and acidic residues" evidence="8">
    <location>
        <begin position="363"/>
        <end position="376"/>
    </location>
</feature>
<dbReference type="InterPro" id="IPR033468">
    <property type="entry name" value="Metaxin_GST"/>
</dbReference>
<dbReference type="CDD" id="cd03193">
    <property type="entry name" value="GST_C_Metaxin"/>
    <property type="match status" value="1"/>
</dbReference>
<evidence type="ECO:0000256" key="4">
    <source>
        <dbReference type="ARBA" id="ARBA00022787"/>
    </source>
</evidence>
<keyword evidence="9" id="KW-1133">Transmembrane helix</keyword>
<proteinExistence type="inferred from homology"/>
<keyword evidence="6" id="KW-0496">Mitochondrion</keyword>
<comment type="subcellular location">
    <subcellularLocation>
        <location evidence="1">Mitochondrion outer membrane</location>
    </subcellularLocation>
</comment>
<dbReference type="GeneID" id="64698997"/>
<keyword evidence="4" id="KW-1000">Mitochondrion outer membrane</keyword>
<evidence type="ECO:0000256" key="1">
    <source>
        <dbReference type="ARBA" id="ARBA00004294"/>
    </source>
</evidence>
<comment type="similarity">
    <text evidence="2">Belongs to the metaxin family.</text>
</comment>
<feature type="region of interest" description="Disordered" evidence="8">
    <location>
        <begin position="360"/>
        <end position="398"/>
    </location>
</feature>
<dbReference type="Pfam" id="PF10568">
    <property type="entry name" value="Tom37"/>
    <property type="match status" value="1"/>
</dbReference>
<dbReference type="SUPFAM" id="SSF47616">
    <property type="entry name" value="GST C-terminal domain-like"/>
    <property type="match status" value="1"/>
</dbReference>
<evidence type="ECO:0000256" key="2">
    <source>
        <dbReference type="ARBA" id="ARBA00009170"/>
    </source>
</evidence>
<evidence type="ECO:0000313" key="13">
    <source>
        <dbReference type="Proteomes" id="UP000823399"/>
    </source>
</evidence>
<dbReference type="InterPro" id="IPR050931">
    <property type="entry name" value="Mito_Protein_Transport_Metaxin"/>
</dbReference>
<sequence>MMSTAATQPTSVLCTLHIWPSRWNLPSIDPTCIAAVFYLQLTIPGKFEVVECTNPDVSPSGRLPFLTHGHATVSSVPAIISFVSSLAKSTSSGARDLDASLSALQRAKRTAWCSHVEANIGDLVAYSFYSVDDNFWKLTNPIMASMLPIPQRYYVPGRIREMYRPRLEAAGLWTQTASESEKDSFGKRQKKDDPKDNYARAFERDKVSALAKASFALYAKLLNGQKFFFGERPTTLDVCLASHILLLLDPPFPDHLMRCILEDSYPTLTEHARNVQTEVSQIPRQYLVAPAQKQSLLSLIPRPLTNPPKAEESRMDEADLRFRRMRWMWFALAFGGVACYVAQLWIKVTVVEANRRPRRVQRHGAEQFKEHEVKVTDEEEGKEDENEDEDASVQDGDE</sequence>
<dbReference type="PANTHER" id="PTHR12289">
    <property type="entry name" value="METAXIN RELATED"/>
    <property type="match status" value="1"/>
</dbReference>
<feature type="domain" description="Mitochondrial outer membrane transport complex Sam37/metaxin N-terminal" evidence="10">
    <location>
        <begin position="32"/>
        <end position="160"/>
    </location>
</feature>
<dbReference type="GO" id="GO:0007005">
    <property type="term" value="P:mitochondrion organization"/>
    <property type="evidence" value="ECO:0007669"/>
    <property type="project" value="TreeGrafter"/>
</dbReference>
<dbReference type="PANTHER" id="PTHR12289:SF41">
    <property type="entry name" value="FAILED AXON CONNECTIONS-RELATED"/>
    <property type="match status" value="1"/>
</dbReference>
<protein>
    <submittedName>
        <fullName evidence="12">Outer mitochondrial membrane transport complex protein-domain-containing protein</fullName>
    </submittedName>
</protein>
<dbReference type="AlphaFoldDB" id="A0A9P7FBH4"/>